<dbReference type="Proteomes" id="UP001519460">
    <property type="component" value="Unassembled WGS sequence"/>
</dbReference>
<feature type="disulfide bond" evidence="2">
    <location>
        <begin position="769"/>
        <end position="784"/>
    </location>
</feature>
<evidence type="ECO:0000256" key="2">
    <source>
        <dbReference type="PROSITE-ProRule" id="PRU00124"/>
    </source>
</evidence>
<comment type="caution">
    <text evidence="2">Lacks conserved residue(s) required for the propagation of feature annotation.</text>
</comment>
<evidence type="ECO:0000313" key="8">
    <source>
        <dbReference type="Proteomes" id="UP001519460"/>
    </source>
</evidence>
<name>A0ABD0L5U4_9CAEN</name>
<dbReference type="PROSITE" id="PS01209">
    <property type="entry name" value="LDLRA_1"/>
    <property type="match status" value="1"/>
</dbReference>
<dbReference type="SUPFAM" id="SSF52047">
    <property type="entry name" value="RNI-like"/>
    <property type="match status" value="1"/>
</dbReference>
<dbReference type="PRINTS" id="PR00080">
    <property type="entry name" value="SDRFAMILY"/>
</dbReference>
<protein>
    <recommendedName>
        <fullName evidence="6">C-type lectin domain-containing protein</fullName>
    </recommendedName>
</protein>
<dbReference type="AlphaFoldDB" id="A0ABD0L5U4"/>
<dbReference type="Pfam" id="PF00106">
    <property type="entry name" value="adh_short"/>
    <property type="match status" value="1"/>
</dbReference>
<gene>
    <name evidence="7" type="ORF">BaRGS_00013848</name>
</gene>
<dbReference type="Gene3D" id="2.60.120.290">
    <property type="entry name" value="Spermadhesin, CUB domain"/>
    <property type="match status" value="1"/>
</dbReference>
<dbReference type="InterPro" id="IPR002347">
    <property type="entry name" value="SDR_fam"/>
</dbReference>
<dbReference type="InterPro" id="IPR016186">
    <property type="entry name" value="C-type_lectin-like/link_sf"/>
</dbReference>
<feature type="compositionally biased region" description="Polar residues" evidence="3">
    <location>
        <begin position="204"/>
        <end position="216"/>
    </location>
</feature>
<evidence type="ECO:0000313" key="7">
    <source>
        <dbReference type="EMBL" id="KAK7494969.1"/>
    </source>
</evidence>
<dbReference type="SUPFAM" id="SSF49854">
    <property type="entry name" value="Spermadhesin, CUB domain"/>
    <property type="match status" value="1"/>
</dbReference>
<dbReference type="EMBL" id="JACVVK020000079">
    <property type="protein sequence ID" value="KAK7494969.1"/>
    <property type="molecule type" value="Genomic_DNA"/>
</dbReference>
<reference evidence="7 8" key="1">
    <citation type="journal article" date="2023" name="Sci. Data">
        <title>Genome assembly of the Korean intertidal mud-creeper Batillaria attramentaria.</title>
        <authorList>
            <person name="Patra A.K."/>
            <person name="Ho P.T."/>
            <person name="Jun S."/>
            <person name="Lee S.J."/>
            <person name="Kim Y."/>
            <person name="Won Y.J."/>
        </authorList>
    </citation>
    <scope>NUCLEOTIDE SEQUENCE [LARGE SCALE GENOMIC DNA]</scope>
    <source>
        <strain evidence="7">Wonlab-2016</strain>
    </source>
</reference>
<dbReference type="CDD" id="cd00037">
    <property type="entry name" value="CLECT"/>
    <property type="match status" value="1"/>
</dbReference>
<dbReference type="SUPFAM" id="SSF51735">
    <property type="entry name" value="NAD(P)-binding Rossmann-fold domains"/>
    <property type="match status" value="1"/>
</dbReference>
<keyword evidence="5" id="KW-0732">Signal</keyword>
<dbReference type="InterPro" id="IPR036291">
    <property type="entry name" value="NAD(P)-bd_dom_sf"/>
</dbReference>
<dbReference type="InterPro" id="IPR001304">
    <property type="entry name" value="C-type_lectin-like"/>
</dbReference>
<keyword evidence="1 2" id="KW-1015">Disulfide bond</keyword>
<feature type="compositionally biased region" description="Basic and acidic residues" evidence="3">
    <location>
        <begin position="190"/>
        <end position="203"/>
    </location>
</feature>
<dbReference type="InterPro" id="IPR002172">
    <property type="entry name" value="LDrepeatLR_classA_rpt"/>
</dbReference>
<keyword evidence="4" id="KW-0472">Membrane</keyword>
<accession>A0ABD0L5U4</accession>
<dbReference type="SUPFAM" id="SSF56436">
    <property type="entry name" value="C-type lectin-like"/>
    <property type="match status" value="1"/>
</dbReference>
<dbReference type="InterPro" id="IPR023415">
    <property type="entry name" value="LDLR_class-A_CS"/>
</dbReference>
<dbReference type="Gene3D" id="3.40.50.720">
    <property type="entry name" value="NAD(P)-binding Rossmann-like Domain"/>
    <property type="match status" value="1"/>
</dbReference>
<feature type="disulfide bond" evidence="2">
    <location>
        <begin position="729"/>
        <end position="744"/>
    </location>
</feature>
<dbReference type="PANTHER" id="PTHR43313">
    <property type="entry name" value="SHORT-CHAIN DEHYDROGENASE/REDUCTASE FAMILY 9C"/>
    <property type="match status" value="1"/>
</dbReference>
<evidence type="ECO:0000256" key="5">
    <source>
        <dbReference type="SAM" id="SignalP"/>
    </source>
</evidence>
<dbReference type="SMART" id="SM00192">
    <property type="entry name" value="LDLa"/>
    <property type="match status" value="3"/>
</dbReference>
<dbReference type="PRINTS" id="PR00081">
    <property type="entry name" value="GDHRDH"/>
</dbReference>
<proteinExistence type="predicted"/>
<dbReference type="SUPFAM" id="SSF57424">
    <property type="entry name" value="LDL receptor-like module"/>
    <property type="match status" value="2"/>
</dbReference>
<evidence type="ECO:0000256" key="3">
    <source>
        <dbReference type="SAM" id="MobiDB-lite"/>
    </source>
</evidence>
<dbReference type="SMART" id="SM00034">
    <property type="entry name" value="CLECT"/>
    <property type="match status" value="1"/>
</dbReference>
<dbReference type="Gene3D" id="3.80.10.10">
    <property type="entry name" value="Ribonuclease Inhibitor"/>
    <property type="match status" value="1"/>
</dbReference>
<dbReference type="CDD" id="cd00112">
    <property type="entry name" value="LDLa"/>
    <property type="match status" value="2"/>
</dbReference>
<feature type="region of interest" description="Disordered" evidence="3">
    <location>
        <begin position="28"/>
        <end position="119"/>
    </location>
</feature>
<dbReference type="PROSITE" id="PS50068">
    <property type="entry name" value="LDLRA_2"/>
    <property type="match status" value="2"/>
</dbReference>
<dbReference type="Gene3D" id="4.10.400.10">
    <property type="entry name" value="Low-density Lipoprotein Receptor"/>
    <property type="match status" value="2"/>
</dbReference>
<feature type="disulfide bond" evidence="2">
    <location>
        <begin position="757"/>
        <end position="775"/>
    </location>
</feature>
<feature type="transmembrane region" description="Helical" evidence="4">
    <location>
        <begin position="934"/>
        <end position="965"/>
    </location>
</feature>
<dbReference type="InterPro" id="IPR035914">
    <property type="entry name" value="Sperma_CUB_dom_sf"/>
</dbReference>
<feature type="chain" id="PRO_5044848939" description="C-type lectin domain-containing protein" evidence="5">
    <location>
        <begin position="25"/>
        <end position="1257"/>
    </location>
</feature>
<feature type="domain" description="C-type lectin" evidence="6">
    <location>
        <begin position="518"/>
        <end position="640"/>
    </location>
</feature>
<dbReference type="PANTHER" id="PTHR43313:SF50">
    <property type="entry name" value="GH26015P"/>
    <property type="match status" value="1"/>
</dbReference>
<organism evidence="7 8">
    <name type="scientific">Batillaria attramentaria</name>
    <dbReference type="NCBI Taxonomy" id="370345"/>
    <lineage>
        <taxon>Eukaryota</taxon>
        <taxon>Metazoa</taxon>
        <taxon>Spiralia</taxon>
        <taxon>Lophotrochozoa</taxon>
        <taxon>Mollusca</taxon>
        <taxon>Gastropoda</taxon>
        <taxon>Caenogastropoda</taxon>
        <taxon>Sorbeoconcha</taxon>
        <taxon>Cerithioidea</taxon>
        <taxon>Batillariidae</taxon>
        <taxon>Batillaria</taxon>
    </lineage>
</organism>
<feature type="compositionally biased region" description="Polar residues" evidence="3">
    <location>
        <begin position="69"/>
        <end position="98"/>
    </location>
</feature>
<feature type="region of interest" description="Disordered" evidence="3">
    <location>
        <begin position="166"/>
        <end position="222"/>
    </location>
</feature>
<keyword evidence="4" id="KW-1133">Transmembrane helix</keyword>
<dbReference type="InterPro" id="IPR016187">
    <property type="entry name" value="CTDL_fold"/>
</dbReference>
<comment type="caution">
    <text evidence="7">The sequence shown here is derived from an EMBL/GenBank/DDBJ whole genome shotgun (WGS) entry which is preliminary data.</text>
</comment>
<dbReference type="Gene3D" id="3.10.100.10">
    <property type="entry name" value="Mannose-Binding Protein A, subunit A"/>
    <property type="match status" value="1"/>
</dbReference>
<sequence length="1257" mass="140433">MATEDKFTVRLIVVVLLSCAGCLTFDTNRNQSNEGGQLTHPQLLSVKSNDKETLPTNSEKSVGDIGATGNRSSTENNLKTERMSITSGSHRTTRSSVVNDRDDTQTDKTPTGKPLISTSKSQDGHVIELRDVGVRLDLTTGAAALKNTDLRESKAVAFANRVLETNPPDVSTTERLGAASKRTSLTAVHQEAHQTRSSTKDPGTEETPSVSQQATSRETDIPETHTYLRNLTLLSLNISACFRQEKPLELYAYEGFVHYNKDDFDNYQDSTNFFAVANCIIVVHVPDGLTVQSFDIKLRASHGSLRFEDMSTGNTLASVAAFDSFKEYPHVFSFSESMRVTIMSMNPDLWCYVQTPGYDGRTKYPDNVDSWARVDIPANHSIMISFPVFDVEFPSEYGMPPDSMEMYLGGKSTDDIIFNSEPVTPTPALYGRSAPRMNGTTLHVHFHSGSTNVRHAIGFKMLFSFHNNTALPEQLSNGTWNCSVPYWDDFRDHFVCNFKLDCFNGEDERGCLYKNHTCGEGWVLLRGKCYVYVTHEQSLSWYDASDACKERGGYLASLNTPNEYLAVMHFLMARADSDVFVGFQYQVMPQLADKTIAYYAFMSSVNRPRPFCGYFARRSRVLETLIVECGSRHTGHYLCELETTAVNTVNITTRRDKEELGIVISTPTLWISSSTVPYAECPAGHVTHDFLACDVQSACWSRDDLSASCSAPLFTCANTYERVHYTFVCDYRPDCSDASDENFCVIPPCQPATEFSCGNKQCLPKWVQCDNAVQCANGEDEKRCSNIYYITVTHIMPPASHADLEKLTNLRVLSLAGNPLTQVTMTQLHEAQTIPWLLSLDLSRIPFLELNVHLVYMFPNLETLNMSGNGVDRMQGEGFHPELAELICTFQASTTRISSAGDKFHCRNSKIRVEVMDYFTTILTSHFHQPCVDVLAAVVMLCVCTVVWVVVVLVLTYHLVCWALSRLRVGDYSKKHVLITGCDTGFGNLLAKRLDELGFNVFASCLTSAGSEKLQLTCSQRVTTLQLDVTDENSISAAQESVQSKLPAGKGLWGVVNNAGIGCVPVMAEWMTRDDYVKCLSVNIFGMIDVTRVFLPLVRKERGRVVNMSSISGRFAYTPAPYHVSKYGVEAFSDCLRREVYRQGVKVCIVEPGGFKTDILNKDRLVRQFKQRYDATPHEMKAPYSGKTPENFTRAMDRILSAASDKPHMVVDACELALTSRFPPTRQLVTSIDVFLFYSVMWVLPTPLVDWILDKLL</sequence>
<keyword evidence="4" id="KW-0812">Transmembrane</keyword>
<feature type="transmembrane region" description="Helical" evidence="4">
    <location>
        <begin position="1235"/>
        <end position="1253"/>
    </location>
</feature>
<evidence type="ECO:0000259" key="6">
    <source>
        <dbReference type="SMART" id="SM00034"/>
    </source>
</evidence>
<keyword evidence="8" id="KW-1185">Reference proteome</keyword>
<evidence type="ECO:0000256" key="4">
    <source>
        <dbReference type="SAM" id="Phobius"/>
    </source>
</evidence>
<dbReference type="Pfam" id="PF00057">
    <property type="entry name" value="Ldl_recept_a"/>
    <property type="match status" value="2"/>
</dbReference>
<dbReference type="InterPro" id="IPR032675">
    <property type="entry name" value="LRR_dom_sf"/>
</dbReference>
<dbReference type="InterPro" id="IPR036055">
    <property type="entry name" value="LDL_receptor-like_sf"/>
</dbReference>
<feature type="signal peptide" evidence="5">
    <location>
        <begin position="1"/>
        <end position="24"/>
    </location>
</feature>
<evidence type="ECO:0000256" key="1">
    <source>
        <dbReference type="ARBA" id="ARBA00023157"/>
    </source>
</evidence>
<feature type="compositionally biased region" description="Polar residues" evidence="3">
    <location>
        <begin position="28"/>
        <end position="47"/>
    </location>
</feature>